<comment type="subcellular location">
    <subcellularLocation>
        <location evidence="3">Chromosome</location>
    </subcellularLocation>
    <subcellularLocation>
        <location evidence="2">Nucleus</location>
    </subcellularLocation>
</comment>
<comment type="catalytic activity">
    <reaction evidence="14">
        <text>L-lysyl(20)-[histone H4] + 3 S-adenosyl-L-methionine = N(6),N(6),N(6)-trimethyl-L-lysyl(20)-[histone H4] + 3 S-adenosyl-L-homocysteine + 3 H(+)</text>
        <dbReference type="Rhea" id="RHEA:64456"/>
        <dbReference type="Rhea" id="RHEA-COMP:15554"/>
        <dbReference type="Rhea" id="RHEA-COMP:15998"/>
        <dbReference type="ChEBI" id="CHEBI:15378"/>
        <dbReference type="ChEBI" id="CHEBI:29969"/>
        <dbReference type="ChEBI" id="CHEBI:57856"/>
        <dbReference type="ChEBI" id="CHEBI:59789"/>
        <dbReference type="ChEBI" id="CHEBI:61961"/>
        <dbReference type="EC" id="2.1.1.372"/>
    </reaction>
</comment>
<evidence type="ECO:0000313" key="17">
    <source>
        <dbReference type="EMBL" id="KAL2047071.1"/>
    </source>
</evidence>
<dbReference type="InterPro" id="IPR041938">
    <property type="entry name" value="Hist-Lys_N-MTase_N"/>
</dbReference>
<keyword evidence="11" id="KW-0539">Nucleus</keyword>
<evidence type="ECO:0000256" key="8">
    <source>
        <dbReference type="ARBA" id="ARBA00022679"/>
    </source>
</evidence>
<feature type="compositionally biased region" description="Basic and acidic residues" evidence="15">
    <location>
        <begin position="722"/>
        <end position="741"/>
    </location>
</feature>
<evidence type="ECO:0000259" key="16">
    <source>
        <dbReference type="PROSITE" id="PS50280"/>
    </source>
</evidence>
<dbReference type="EC" id="2.1.1.372" evidence="12"/>
<dbReference type="InterPro" id="IPR046341">
    <property type="entry name" value="SET_dom_sf"/>
</dbReference>
<evidence type="ECO:0000256" key="4">
    <source>
        <dbReference type="ARBA" id="ARBA00014232"/>
    </source>
</evidence>
<dbReference type="Proteomes" id="UP001590950">
    <property type="component" value="Unassembled WGS sequence"/>
</dbReference>
<dbReference type="PANTHER" id="PTHR12977">
    <property type="entry name" value="SUPPRESSOR OF VARIEGATION 4-20-RELATED"/>
    <property type="match status" value="1"/>
</dbReference>
<dbReference type="Pfam" id="PF00856">
    <property type="entry name" value="SET"/>
    <property type="match status" value="1"/>
</dbReference>
<dbReference type="Gene3D" id="1.10.10.1700">
    <property type="entry name" value="Histone-lysine N-methyltransferase"/>
    <property type="match status" value="1"/>
</dbReference>
<evidence type="ECO:0000256" key="7">
    <source>
        <dbReference type="ARBA" id="ARBA00022603"/>
    </source>
</evidence>
<keyword evidence="10" id="KW-0156">Chromatin regulator</keyword>
<proteinExistence type="predicted"/>
<feature type="compositionally biased region" description="Basic and acidic residues" evidence="15">
    <location>
        <begin position="371"/>
        <end position="390"/>
    </location>
</feature>
<organism evidence="17 18">
    <name type="scientific">Stereocaulon virgatum</name>
    <dbReference type="NCBI Taxonomy" id="373712"/>
    <lineage>
        <taxon>Eukaryota</taxon>
        <taxon>Fungi</taxon>
        <taxon>Dikarya</taxon>
        <taxon>Ascomycota</taxon>
        <taxon>Pezizomycotina</taxon>
        <taxon>Lecanoromycetes</taxon>
        <taxon>OSLEUM clade</taxon>
        <taxon>Lecanoromycetidae</taxon>
        <taxon>Lecanorales</taxon>
        <taxon>Lecanorineae</taxon>
        <taxon>Stereocaulaceae</taxon>
        <taxon>Stereocaulon</taxon>
    </lineage>
</organism>
<feature type="region of interest" description="Disordered" evidence="15">
    <location>
        <begin position="406"/>
        <end position="433"/>
    </location>
</feature>
<evidence type="ECO:0000256" key="6">
    <source>
        <dbReference type="ARBA" id="ARBA00022454"/>
    </source>
</evidence>
<keyword evidence="18" id="KW-1185">Reference proteome</keyword>
<comment type="function">
    <text evidence="1">Histone methyltransferase that trimethylates 'Lys-20' of histone H4 to form H4K20me3.</text>
</comment>
<evidence type="ECO:0000256" key="1">
    <source>
        <dbReference type="ARBA" id="ARBA00001984"/>
    </source>
</evidence>
<dbReference type="InterPro" id="IPR001214">
    <property type="entry name" value="SET_dom"/>
</dbReference>
<evidence type="ECO:0000256" key="2">
    <source>
        <dbReference type="ARBA" id="ARBA00004123"/>
    </source>
</evidence>
<evidence type="ECO:0000256" key="9">
    <source>
        <dbReference type="ARBA" id="ARBA00022691"/>
    </source>
</evidence>
<dbReference type="EMBL" id="JBEFKJ010000003">
    <property type="protein sequence ID" value="KAL2047071.1"/>
    <property type="molecule type" value="Genomic_DNA"/>
</dbReference>
<dbReference type="PROSITE" id="PS50280">
    <property type="entry name" value="SET"/>
    <property type="match status" value="1"/>
</dbReference>
<dbReference type="PANTHER" id="PTHR12977:SF4">
    <property type="entry name" value="HISTONE-LYSINE N-METHYLTRANSFERASE KMT5B"/>
    <property type="match status" value="1"/>
</dbReference>
<feature type="region of interest" description="Disordered" evidence="15">
    <location>
        <begin position="262"/>
        <end position="391"/>
    </location>
</feature>
<keyword evidence="7" id="KW-0489">Methyltransferase</keyword>
<keyword evidence="6" id="KW-0158">Chromosome</keyword>
<feature type="domain" description="SET" evidence="16">
    <location>
        <begin position="121"/>
        <end position="235"/>
    </location>
</feature>
<dbReference type="InterPro" id="IPR025783">
    <property type="entry name" value="Set9_fungi"/>
</dbReference>
<feature type="compositionally biased region" description="Low complexity" evidence="15">
    <location>
        <begin position="267"/>
        <end position="276"/>
    </location>
</feature>
<keyword evidence="9" id="KW-0949">S-adenosyl-L-methionine</keyword>
<evidence type="ECO:0000256" key="13">
    <source>
        <dbReference type="ARBA" id="ARBA00030653"/>
    </source>
</evidence>
<comment type="caution">
    <text evidence="17">The sequence shown here is derived from an EMBL/GenBank/DDBJ whole genome shotgun (WGS) entry which is preliminary data.</text>
</comment>
<reference evidence="17 18" key="1">
    <citation type="submission" date="2024-09" db="EMBL/GenBank/DDBJ databases">
        <title>Rethinking Asexuality: The Enigmatic Case of Functional Sexual Genes in Lepraria (Stereocaulaceae).</title>
        <authorList>
            <person name="Doellman M."/>
            <person name="Sun Y."/>
            <person name="Barcenas-Pena A."/>
            <person name="Lumbsch H.T."/>
            <person name="Grewe F."/>
        </authorList>
    </citation>
    <scope>NUCLEOTIDE SEQUENCE [LARGE SCALE GENOMIC DNA]</scope>
    <source>
        <strain evidence="17 18">Mercado 3170</strain>
    </source>
</reference>
<feature type="region of interest" description="Disordered" evidence="15">
    <location>
        <begin position="722"/>
        <end position="766"/>
    </location>
</feature>
<gene>
    <name evidence="17" type="ORF">N7G274_001090</name>
</gene>
<dbReference type="CDD" id="cd10524">
    <property type="entry name" value="SET_Suv4-20-like"/>
    <property type="match status" value="1"/>
</dbReference>
<accession>A0ABR4AQK5</accession>
<dbReference type="PROSITE" id="PS51567">
    <property type="entry name" value="SAM_MT43_SUVAR420_1"/>
    <property type="match status" value="1"/>
</dbReference>
<dbReference type="SMART" id="SM00317">
    <property type="entry name" value="SET"/>
    <property type="match status" value="1"/>
</dbReference>
<protein>
    <recommendedName>
        <fullName evidence="5">Histone-lysine N-methyltransferase SET9</fullName>
        <ecNumber evidence="12">2.1.1.372</ecNumber>
    </recommendedName>
    <alternativeName>
        <fullName evidence="4">Histone-lysine N-methyltransferase set9</fullName>
    </alternativeName>
    <alternativeName>
        <fullName evidence="13">SET domain protein 9</fullName>
    </alternativeName>
</protein>
<evidence type="ECO:0000256" key="10">
    <source>
        <dbReference type="ARBA" id="ARBA00022853"/>
    </source>
</evidence>
<sequence>MGRPRKDALFDTPPKKERLTLTQLAGYDDILTDALVDHVYFWTTIRKNRSKYNLTRGISEEEVTAILLRDVVVAKDPQKAETSLLELPGLNKYYHQLRTDREKEDFRRHMRKYINIWMCDCPFEVSTTNRYTIVTHEAATTARRPIRRGDTVKYLCGNLVKMTPEEEKDLDLTRRDFSVVMSSRKKTPSLFLGPARFANHDCNANAKLVTRGIDGMEVVAVRDIEVGEEITVFYGDNYFGDDNCECLCGSCEAEGRNGWPGGGNLISSGLSTPPESSELEREPRKRRRPARYDYDIESSLTPLNSDDDEDGGGSPPKKQKPSVEIVPSSVAIELSEDSLQSPTVKSPKGGSPLRNVLNVEDVVNAPAANEDQPRHEISLKEAGHHGNTTRDEDELLADIRAAFAGRTVQRPQSLRSEGKRAARKPHTARSNSDSNVLFEPMMVDSDAPFRFGSPFSFLPMKRRRPTFLTARQLPSPLVSRKQSFESSSLSSAKGSSLFSDKDSTFDKHFKDSTSPATTPSGNLSAFMHWKSPQWIAYSPYSSALSSALSSLSSPLSSLSSIADFDDSTLTVIKQRTNRKRGRPRKHDRLVMPNKSKVFKPRPKPTTPRKRRIVQATVELQIPTVRTPGDYIRTNLLLGESFSRWVDCRTCDACWVQANGYQTRKECPRCERHSKLYGYQWPKTDKQGKHDDEERVMDHRTVHRFISPEEEAVEKKRGRGIIRLDLEAGESERSESTGRELESGGTEFKAGRTPSRFRGTRPEKYTR</sequence>
<dbReference type="InterPro" id="IPR039977">
    <property type="entry name" value="Suv4-20/Set9"/>
</dbReference>
<dbReference type="Gene3D" id="2.170.270.10">
    <property type="entry name" value="SET domain"/>
    <property type="match status" value="1"/>
</dbReference>
<evidence type="ECO:0000256" key="11">
    <source>
        <dbReference type="ARBA" id="ARBA00023242"/>
    </source>
</evidence>
<dbReference type="SUPFAM" id="SSF82199">
    <property type="entry name" value="SET domain"/>
    <property type="match status" value="1"/>
</dbReference>
<evidence type="ECO:0000256" key="3">
    <source>
        <dbReference type="ARBA" id="ARBA00004286"/>
    </source>
</evidence>
<name>A0ABR4AQK5_9LECA</name>
<keyword evidence="8" id="KW-0808">Transferase</keyword>
<evidence type="ECO:0000256" key="15">
    <source>
        <dbReference type="SAM" id="MobiDB-lite"/>
    </source>
</evidence>
<evidence type="ECO:0000256" key="12">
    <source>
        <dbReference type="ARBA" id="ARBA00024057"/>
    </source>
</evidence>
<evidence type="ECO:0000313" key="18">
    <source>
        <dbReference type="Proteomes" id="UP001590950"/>
    </source>
</evidence>
<evidence type="ECO:0000256" key="5">
    <source>
        <dbReference type="ARBA" id="ARBA00015413"/>
    </source>
</evidence>
<evidence type="ECO:0000256" key="14">
    <source>
        <dbReference type="ARBA" id="ARBA00048081"/>
    </source>
</evidence>